<gene>
    <name evidence="10" type="primary">pstA</name>
    <name evidence="10" type="ORF">HNI00_17100</name>
</gene>
<feature type="transmembrane region" description="Helical" evidence="8">
    <location>
        <begin position="123"/>
        <end position="148"/>
    </location>
</feature>
<dbReference type="EMBL" id="CP053540">
    <property type="protein sequence ID" value="WOB44676.1"/>
    <property type="molecule type" value="Genomic_DNA"/>
</dbReference>
<evidence type="ECO:0000256" key="6">
    <source>
        <dbReference type="ARBA" id="ARBA00022989"/>
    </source>
</evidence>
<dbReference type="InterPro" id="IPR024573">
    <property type="entry name" value="DUF3333"/>
</dbReference>
<dbReference type="InterPro" id="IPR035906">
    <property type="entry name" value="MetI-like_sf"/>
</dbReference>
<proteinExistence type="inferred from homology"/>
<dbReference type="InterPro" id="IPR005672">
    <property type="entry name" value="Phosphate_PstA"/>
</dbReference>
<dbReference type="GO" id="GO:0035435">
    <property type="term" value="P:phosphate ion transmembrane transport"/>
    <property type="evidence" value="ECO:0007669"/>
    <property type="project" value="InterPro"/>
</dbReference>
<dbReference type="Gene3D" id="1.10.3720.10">
    <property type="entry name" value="MetI-like"/>
    <property type="match status" value="1"/>
</dbReference>
<dbReference type="AlphaFoldDB" id="A0AA96Y6V7"/>
<keyword evidence="7 8" id="KW-0472">Membrane</keyword>
<reference evidence="10" key="1">
    <citation type="submission" date="2020-05" db="EMBL/GenBank/DDBJ databases">
        <authorList>
            <person name="Zhu T."/>
            <person name="Keshari N."/>
            <person name="Lu X."/>
        </authorList>
    </citation>
    <scope>NUCLEOTIDE SEQUENCE</scope>
    <source>
        <strain evidence="10">NK1-22</strain>
    </source>
</reference>
<evidence type="ECO:0000256" key="1">
    <source>
        <dbReference type="ARBA" id="ARBA00004651"/>
    </source>
</evidence>
<keyword evidence="4 8" id="KW-1003">Cell membrane</keyword>
<dbReference type="KEGG" id="tog:HNI00_17100"/>
<feature type="transmembrane region" description="Helical" evidence="8">
    <location>
        <begin position="33"/>
        <end position="54"/>
    </location>
</feature>
<dbReference type="RefSeq" id="WP_316787817.1">
    <property type="nucleotide sequence ID" value="NZ_CP053540.1"/>
</dbReference>
<dbReference type="CDD" id="cd06261">
    <property type="entry name" value="TM_PBP2"/>
    <property type="match status" value="1"/>
</dbReference>
<feature type="domain" description="ABC transmembrane type-1" evidence="9">
    <location>
        <begin position="86"/>
        <end position="294"/>
    </location>
</feature>
<dbReference type="Pfam" id="PF11812">
    <property type="entry name" value="DUF3333"/>
    <property type="match status" value="1"/>
</dbReference>
<comment type="subcellular location">
    <subcellularLocation>
        <location evidence="1 8">Cell membrane</location>
        <topology evidence="1 8">Multi-pass membrane protein</topology>
    </subcellularLocation>
</comment>
<feature type="transmembrane region" description="Helical" evidence="8">
    <location>
        <begin position="90"/>
        <end position="111"/>
    </location>
</feature>
<feature type="transmembrane region" description="Helical" evidence="8">
    <location>
        <begin position="228"/>
        <end position="247"/>
    </location>
</feature>
<dbReference type="GO" id="GO:0005886">
    <property type="term" value="C:plasma membrane"/>
    <property type="evidence" value="ECO:0007669"/>
    <property type="project" value="UniProtKB-SubCell"/>
</dbReference>
<sequence length="306" mass="33540">MTVQNPQISGDFSPARESQFQPAMAQRYRWDRIFRFAALTAIAISLLVLAVLLIDVLTDGLPRLNWQFLTSFPSRRAEEAGLLSALVGSIYLLFIVALFSFPIGIGAGIFLEEFVSDGWLANFIEINISNLAGVPSIIYGLLGLAAFVRLMEPITGGRSLLAGGLTLALLVLPVIIVSTREALRTVPDSLRLAGFALGATRWQVVRDQILPQAFPGILTGTILALSRAIGETAALITIGALTFISFLPESWRDPFTALPIQIYNWVSRPQKPFHINSAAGIIVLMALLLLMNSVAIYLRNRFQRKF</sequence>
<evidence type="ECO:0000256" key="2">
    <source>
        <dbReference type="ARBA" id="ARBA00007069"/>
    </source>
</evidence>
<comment type="similarity">
    <text evidence="2 8">Belongs to the binding-protein-dependent transport system permease family. CysTW subfamily.</text>
</comment>
<evidence type="ECO:0000256" key="5">
    <source>
        <dbReference type="ARBA" id="ARBA00022692"/>
    </source>
</evidence>
<feature type="transmembrane region" description="Helical" evidence="8">
    <location>
        <begin position="160"/>
        <end position="177"/>
    </location>
</feature>
<dbReference type="PROSITE" id="PS50928">
    <property type="entry name" value="ABC_TM1"/>
    <property type="match status" value="1"/>
</dbReference>
<dbReference type="GO" id="GO:0005315">
    <property type="term" value="F:phosphate transmembrane transporter activity"/>
    <property type="evidence" value="ECO:0007669"/>
    <property type="project" value="InterPro"/>
</dbReference>
<feature type="transmembrane region" description="Helical" evidence="8">
    <location>
        <begin position="273"/>
        <end position="298"/>
    </location>
</feature>
<dbReference type="SUPFAM" id="SSF161098">
    <property type="entry name" value="MetI-like"/>
    <property type="match status" value="1"/>
</dbReference>
<evidence type="ECO:0000256" key="4">
    <source>
        <dbReference type="ARBA" id="ARBA00022475"/>
    </source>
</evidence>
<dbReference type="PANTHER" id="PTHR43470:SF5">
    <property type="entry name" value="PHOSPHATE TRANSPORT SYSTEM PERMEASE PROTEIN PSTA"/>
    <property type="match status" value="1"/>
</dbReference>
<dbReference type="InterPro" id="IPR000515">
    <property type="entry name" value="MetI-like"/>
</dbReference>
<keyword evidence="5 8" id="KW-0812">Transmembrane</keyword>
<keyword evidence="6 8" id="KW-1133">Transmembrane helix</keyword>
<evidence type="ECO:0000256" key="7">
    <source>
        <dbReference type="ARBA" id="ARBA00023136"/>
    </source>
</evidence>
<evidence type="ECO:0000256" key="8">
    <source>
        <dbReference type="RuleBase" id="RU363043"/>
    </source>
</evidence>
<keyword evidence="3" id="KW-0813">Transport</keyword>
<evidence type="ECO:0000256" key="3">
    <source>
        <dbReference type="ARBA" id="ARBA00022448"/>
    </source>
</evidence>
<accession>A0AA96Y6V7</accession>
<organism evidence="10">
    <name type="scientific">Thermoleptolyngbya oregonensis NK1-22</name>
    <dbReference type="NCBI Taxonomy" id="2547457"/>
    <lineage>
        <taxon>Bacteria</taxon>
        <taxon>Bacillati</taxon>
        <taxon>Cyanobacteriota</taxon>
        <taxon>Cyanophyceae</taxon>
        <taxon>Oculatellales</taxon>
        <taxon>Oculatellaceae</taxon>
        <taxon>Thermoleptolyngbya</taxon>
    </lineage>
</organism>
<dbReference type="PANTHER" id="PTHR43470">
    <property type="entry name" value="PHOSPHATE TRANSPORT SYSTEM PERMEASE PROTEIN PSTA-RELATED"/>
    <property type="match status" value="1"/>
</dbReference>
<dbReference type="NCBIfam" id="TIGR00974">
    <property type="entry name" value="3a0107s02c"/>
    <property type="match status" value="1"/>
</dbReference>
<evidence type="ECO:0000259" key="9">
    <source>
        <dbReference type="PROSITE" id="PS50928"/>
    </source>
</evidence>
<protein>
    <recommendedName>
        <fullName evidence="8">Phosphate transport system permease protein PstA</fullName>
    </recommendedName>
</protein>
<name>A0AA96Y6V7_9CYAN</name>
<evidence type="ECO:0000313" key="10">
    <source>
        <dbReference type="EMBL" id="WOB44676.1"/>
    </source>
</evidence>
<dbReference type="Pfam" id="PF00528">
    <property type="entry name" value="BPD_transp_1"/>
    <property type="match status" value="1"/>
</dbReference>